<name>A0A915C6R6_PARUN</name>
<dbReference type="Proteomes" id="UP000887569">
    <property type="component" value="Unplaced"/>
</dbReference>
<organism evidence="1 2">
    <name type="scientific">Parascaris univalens</name>
    <name type="common">Nematode worm</name>
    <dbReference type="NCBI Taxonomy" id="6257"/>
    <lineage>
        <taxon>Eukaryota</taxon>
        <taxon>Metazoa</taxon>
        <taxon>Ecdysozoa</taxon>
        <taxon>Nematoda</taxon>
        <taxon>Chromadorea</taxon>
        <taxon>Rhabditida</taxon>
        <taxon>Spirurina</taxon>
        <taxon>Ascaridomorpha</taxon>
        <taxon>Ascaridoidea</taxon>
        <taxon>Ascarididae</taxon>
        <taxon>Parascaris</taxon>
    </lineage>
</organism>
<keyword evidence="1" id="KW-1185">Reference proteome</keyword>
<dbReference type="AlphaFoldDB" id="A0A915C6R6"/>
<protein>
    <submittedName>
        <fullName evidence="2">SCP domain-containing protein</fullName>
    </submittedName>
</protein>
<accession>A0A915C6R6</accession>
<dbReference type="WBParaSite" id="PgR097_g011_t06">
    <property type="protein sequence ID" value="PgR097_g011_t06"/>
    <property type="gene ID" value="PgR097_g011"/>
</dbReference>
<evidence type="ECO:0000313" key="1">
    <source>
        <dbReference type="Proteomes" id="UP000887569"/>
    </source>
</evidence>
<evidence type="ECO:0000313" key="2">
    <source>
        <dbReference type="WBParaSite" id="PgR097_g011_t06"/>
    </source>
</evidence>
<reference evidence="2" key="1">
    <citation type="submission" date="2022-11" db="UniProtKB">
        <authorList>
            <consortium name="WormBaseParasite"/>
        </authorList>
    </citation>
    <scope>IDENTIFICATION</scope>
</reference>
<sequence length="45" mass="4865">MGHRIEEAITITLEFESGCNTVYSSLKADVIGIPTARPTRARSAT</sequence>
<proteinExistence type="predicted"/>